<accession>A0AAQ1SUJ5</accession>
<dbReference type="RefSeq" id="WP_133971272.1">
    <property type="nucleotide sequence ID" value="NZ_OPYN01000164.1"/>
</dbReference>
<dbReference type="EMBL" id="OPYN01000164">
    <property type="protein sequence ID" value="SPO62084.1"/>
    <property type="molecule type" value="Genomic_DNA"/>
</dbReference>
<keyword evidence="2 4" id="KW-1133">Transmembrane helix</keyword>
<sequence length="391" mass="40818">MDTTPYTRSTSTDAALQKESRGGIVALIIGHCAGLMDITALPIWVGMVLVGSLALEPQKAGFLLTLFLGSVVLSSLYFAPRLTRINRRRIQPMAYALAGLAFAWMTQVGSNYGLLATTHVIAGLSVGCGLSIVHGTMGGTGNPHRTAAIAFTMLSLVSTLMLSILPPLVGRIGPNVFFYTMAGIMFIASLAGLLAFPQIDKVAKHESLAVSRLPARVWFAIAGVSLLMVTHSMILGFVERIGVSHGFSTAQITTVLVVSGLANLVFVTLSGPLGSRLSAGWVVVIGPLIQATAALTVAQLSIYATYIVGTSIFISVLTFTHVFAFGLIARMEPTGRVLAATPVMIMAGSAVGPLLGGMLAQHVDYASLGWAAVAFGLLAATSFGLATRGLR</sequence>
<organism evidence="5 6">
    <name type="scientific">Pseudomonas inefficax</name>
    <dbReference type="NCBI Taxonomy" id="2078786"/>
    <lineage>
        <taxon>Bacteria</taxon>
        <taxon>Pseudomonadati</taxon>
        <taxon>Pseudomonadota</taxon>
        <taxon>Gammaproteobacteria</taxon>
        <taxon>Pseudomonadales</taxon>
        <taxon>Pseudomonadaceae</taxon>
        <taxon>Pseudomonas</taxon>
    </lineage>
</organism>
<evidence type="ECO:0000256" key="4">
    <source>
        <dbReference type="SAM" id="Phobius"/>
    </source>
</evidence>
<keyword evidence="1 4" id="KW-0812">Transmembrane</keyword>
<evidence type="ECO:0000256" key="1">
    <source>
        <dbReference type="ARBA" id="ARBA00022692"/>
    </source>
</evidence>
<dbReference type="SUPFAM" id="SSF103473">
    <property type="entry name" value="MFS general substrate transporter"/>
    <property type="match status" value="1"/>
</dbReference>
<dbReference type="InterPro" id="IPR036259">
    <property type="entry name" value="MFS_trans_sf"/>
</dbReference>
<feature type="transmembrane region" description="Helical" evidence="4">
    <location>
        <begin position="217"/>
        <end position="238"/>
    </location>
</feature>
<dbReference type="Pfam" id="PF07690">
    <property type="entry name" value="MFS_1"/>
    <property type="match status" value="1"/>
</dbReference>
<name>A0AAQ1SUJ5_9PSED</name>
<proteinExistence type="predicted"/>
<feature type="transmembrane region" description="Helical" evidence="4">
    <location>
        <begin position="177"/>
        <end position="196"/>
    </location>
</feature>
<feature type="transmembrane region" description="Helical" evidence="4">
    <location>
        <begin position="337"/>
        <end position="359"/>
    </location>
</feature>
<dbReference type="InterPro" id="IPR011701">
    <property type="entry name" value="MFS"/>
</dbReference>
<keyword evidence="6" id="KW-1185">Reference proteome</keyword>
<feature type="transmembrane region" description="Helical" evidence="4">
    <location>
        <begin position="24"/>
        <end position="54"/>
    </location>
</feature>
<dbReference type="Gene3D" id="1.20.1250.20">
    <property type="entry name" value="MFS general substrate transporter like domains"/>
    <property type="match status" value="2"/>
</dbReference>
<dbReference type="GO" id="GO:0022857">
    <property type="term" value="F:transmembrane transporter activity"/>
    <property type="evidence" value="ECO:0007669"/>
    <property type="project" value="InterPro"/>
</dbReference>
<evidence type="ECO:0000313" key="6">
    <source>
        <dbReference type="Proteomes" id="UP000294335"/>
    </source>
</evidence>
<feature type="transmembrane region" description="Helical" evidence="4">
    <location>
        <begin position="90"/>
        <end position="106"/>
    </location>
</feature>
<comment type="caution">
    <text evidence="5">The sequence shown here is derived from an EMBL/GenBank/DDBJ whole genome shotgun (WGS) entry which is preliminary data.</text>
</comment>
<feature type="transmembrane region" description="Helical" evidence="4">
    <location>
        <begin position="306"/>
        <end position="328"/>
    </location>
</feature>
<feature type="transmembrane region" description="Helical" evidence="4">
    <location>
        <begin position="281"/>
        <end position="300"/>
    </location>
</feature>
<protein>
    <submittedName>
        <fullName evidence="5">Major facilitator superfamily MFS_1</fullName>
    </submittedName>
</protein>
<feature type="transmembrane region" description="Helical" evidence="4">
    <location>
        <begin position="112"/>
        <end position="134"/>
    </location>
</feature>
<feature type="transmembrane region" description="Helical" evidence="4">
    <location>
        <begin position="365"/>
        <end position="386"/>
    </location>
</feature>
<evidence type="ECO:0000256" key="2">
    <source>
        <dbReference type="ARBA" id="ARBA00022989"/>
    </source>
</evidence>
<evidence type="ECO:0000256" key="3">
    <source>
        <dbReference type="ARBA" id="ARBA00023136"/>
    </source>
</evidence>
<evidence type="ECO:0000313" key="5">
    <source>
        <dbReference type="EMBL" id="SPO62084.1"/>
    </source>
</evidence>
<feature type="transmembrane region" description="Helical" evidence="4">
    <location>
        <begin position="60"/>
        <end position="78"/>
    </location>
</feature>
<keyword evidence="3 4" id="KW-0472">Membrane</keyword>
<dbReference type="AlphaFoldDB" id="A0AAQ1SUJ5"/>
<reference evidence="5 6" key="1">
    <citation type="submission" date="2018-02" db="EMBL/GenBank/DDBJ databases">
        <authorList>
            <person name="Dubost A."/>
        </authorList>
    </citation>
    <scope>NUCLEOTIDE SEQUENCE [LARGE SCALE GENOMIC DNA]</scope>
    <source>
        <strain evidence="6">JV551A3</strain>
    </source>
</reference>
<dbReference type="Proteomes" id="UP000294335">
    <property type="component" value="Unassembled WGS sequence"/>
</dbReference>
<gene>
    <name evidence="5" type="ORF">JV551A3_V1_1640160</name>
</gene>
<feature type="transmembrane region" description="Helical" evidence="4">
    <location>
        <begin position="146"/>
        <end position="165"/>
    </location>
</feature>
<feature type="transmembrane region" description="Helical" evidence="4">
    <location>
        <begin position="250"/>
        <end position="269"/>
    </location>
</feature>